<dbReference type="Proteomes" id="UP000184267">
    <property type="component" value="Unassembled WGS sequence"/>
</dbReference>
<keyword evidence="3" id="KW-1185">Reference proteome</keyword>
<sequence>MDRKVQTKQRSNVEVVIPMRKTPGKSKNMPVKAANTAKAAKTSKAPDSGSSFFTRETDDEDKY</sequence>
<comment type="caution">
    <text evidence="2">The sequence shown here is derived from an EMBL/GenBank/DDBJ whole genome shotgun (WGS) entry which is preliminary data.</text>
</comment>
<accession>A0A1M2W7M2</accession>
<organism evidence="2 3">
    <name type="scientific">Trametes pubescens</name>
    <name type="common">White-rot fungus</name>
    <dbReference type="NCBI Taxonomy" id="154538"/>
    <lineage>
        <taxon>Eukaryota</taxon>
        <taxon>Fungi</taxon>
        <taxon>Dikarya</taxon>
        <taxon>Basidiomycota</taxon>
        <taxon>Agaricomycotina</taxon>
        <taxon>Agaricomycetes</taxon>
        <taxon>Polyporales</taxon>
        <taxon>Polyporaceae</taxon>
        <taxon>Trametes</taxon>
    </lineage>
</organism>
<evidence type="ECO:0000313" key="2">
    <source>
        <dbReference type="EMBL" id="OJT15848.1"/>
    </source>
</evidence>
<evidence type="ECO:0000313" key="3">
    <source>
        <dbReference type="Proteomes" id="UP000184267"/>
    </source>
</evidence>
<gene>
    <name evidence="2" type="ORF">TRAPUB_1543</name>
</gene>
<reference evidence="2 3" key="1">
    <citation type="submission" date="2016-10" db="EMBL/GenBank/DDBJ databases">
        <title>Genome sequence of the basidiomycete white-rot fungus Trametes pubescens.</title>
        <authorList>
            <person name="Makela M.R."/>
            <person name="Granchi Z."/>
            <person name="Peng M."/>
            <person name="De Vries R.P."/>
            <person name="Grigoriev I."/>
            <person name="Riley R."/>
            <person name="Hilden K."/>
        </authorList>
    </citation>
    <scope>NUCLEOTIDE SEQUENCE [LARGE SCALE GENOMIC DNA]</scope>
    <source>
        <strain evidence="2 3">FBCC735</strain>
    </source>
</reference>
<proteinExistence type="predicted"/>
<feature type="compositionally biased region" description="Low complexity" evidence="1">
    <location>
        <begin position="32"/>
        <end position="45"/>
    </location>
</feature>
<evidence type="ECO:0000256" key="1">
    <source>
        <dbReference type="SAM" id="MobiDB-lite"/>
    </source>
</evidence>
<feature type="region of interest" description="Disordered" evidence="1">
    <location>
        <begin position="20"/>
        <end position="63"/>
    </location>
</feature>
<protein>
    <submittedName>
        <fullName evidence="2">Uncharacterized protein</fullName>
    </submittedName>
</protein>
<name>A0A1M2W7M2_TRAPU</name>
<dbReference type="EMBL" id="MNAD01000106">
    <property type="protein sequence ID" value="OJT15848.1"/>
    <property type="molecule type" value="Genomic_DNA"/>
</dbReference>
<dbReference type="AlphaFoldDB" id="A0A1M2W7M2"/>